<protein>
    <submittedName>
        <fullName evidence="4">Gfo/Idh/MocA family protein</fullName>
    </submittedName>
</protein>
<dbReference type="InterPro" id="IPR050984">
    <property type="entry name" value="Gfo/Idh/MocA_domain"/>
</dbReference>
<dbReference type="SUPFAM" id="SSF51735">
    <property type="entry name" value="NAD(P)-binding Rossmann-fold domains"/>
    <property type="match status" value="1"/>
</dbReference>
<comment type="caution">
    <text evidence="4">The sequence shown here is derived from an EMBL/GenBank/DDBJ whole genome shotgun (WGS) entry which is preliminary data.</text>
</comment>
<dbReference type="EMBL" id="JBHTIS010000844">
    <property type="protein sequence ID" value="MFD1046913.1"/>
    <property type="molecule type" value="Genomic_DNA"/>
</dbReference>
<evidence type="ECO:0000313" key="5">
    <source>
        <dbReference type="Proteomes" id="UP001597045"/>
    </source>
</evidence>
<feature type="non-terminal residue" evidence="4">
    <location>
        <position position="79"/>
    </location>
</feature>
<evidence type="ECO:0000256" key="2">
    <source>
        <dbReference type="ARBA" id="ARBA00023002"/>
    </source>
</evidence>
<organism evidence="4 5">
    <name type="scientific">Kibdelosporangium lantanae</name>
    <dbReference type="NCBI Taxonomy" id="1497396"/>
    <lineage>
        <taxon>Bacteria</taxon>
        <taxon>Bacillati</taxon>
        <taxon>Actinomycetota</taxon>
        <taxon>Actinomycetes</taxon>
        <taxon>Pseudonocardiales</taxon>
        <taxon>Pseudonocardiaceae</taxon>
        <taxon>Kibdelosporangium</taxon>
    </lineage>
</organism>
<keyword evidence="5" id="KW-1185">Reference proteome</keyword>
<evidence type="ECO:0000256" key="1">
    <source>
        <dbReference type="ARBA" id="ARBA00010928"/>
    </source>
</evidence>
<dbReference type="Proteomes" id="UP001597045">
    <property type="component" value="Unassembled WGS sequence"/>
</dbReference>
<name>A0ABW3M8R8_9PSEU</name>
<dbReference type="Gene3D" id="3.40.50.720">
    <property type="entry name" value="NAD(P)-binding Rossmann-like Domain"/>
    <property type="match status" value="1"/>
</dbReference>
<evidence type="ECO:0000313" key="4">
    <source>
        <dbReference type="EMBL" id="MFD1046913.1"/>
    </source>
</evidence>
<dbReference type="InterPro" id="IPR000683">
    <property type="entry name" value="Gfo/Idh/MocA-like_OxRdtase_N"/>
</dbReference>
<proteinExistence type="inferred from homology"/>
<sequence>MIGWGVVATGGIANVVTSDMLLVDDTEVRAVASRDLGRAQEFAAKYGIPKPYGDYRELIADPGVDVVYIASPHSGHYDV</sequence>
<dbReference type="Pfam" id="PF01408">
    <property type="entry name" value="GFO_IDH_MocA"/>
    <property type="match status" value="1"/>
</dbReference>
<comment type="similarity">
    <text evidence="1">Belongs to the Gfo/Idh/MocA family.</text>
</comment>
<evidence type="ECO:0000259" key="3">
    <source>
        <dbReference type="Pfam" id="PF01408"/>
    </source>
</evidence>
<reference evidence="5" key="1">
    <citation type="journal article" date="2019" name="Int. J. Syst. Evol. Microbiol.">
        <title>The Global Catalogue of Microorganisms (GCM) 10K type strain sequencing project: providing services to taxonomists for standard genome sequencing and annotation.</title>
        <authorList>
            <consortium name="The Broad Institute Genomics Platform"/>
            <consortium name="The Broad Institute Genome Sequencing Center for Infectious Disease"/>
            <person name="Wu L."/>
            <person name="Ma J."/>
        </authorList>
    </citation>
    <scope>NUCLEOTIDE SEQUENCE [LARGE SCALE GENOMIC DNA]</scope>
    <source>
        <strain evidence="5">JCM 31486</strain>
    </source>
</reference>
<gene>
    <name evidence="4" type="ORF">ACFQ1S_15870</name>
</gene>
<dbReference type="InterPro" id="IPR036291">
    <property type="entry name" value="NAD(P)-bd_dom_sf"/>
</dbReference>
<feature type="domain" description="Gfo/Idh/MocA-like oxidoreductase N-terminal" evidence="3">
    <location>
        <begin position="3"/>
        <end position="79"/>
    </location>
</feature>
<keyword evidence="2" id="KW-0560">Oxidoreductase</keyword>
<dbReference type="PANTHER" id="PTHR22604:SF105">
    <property type="entry name" value="TRANS-1,2-DIHYDROBENZENE-1,2-DIOL DEHYDROGENASE"/>
    <property type="match status" value="1"/>
</dbReference>
<accession>A0ABW3M8R8</accession>
<dbReference type="PANTHER" id="PTHR22604">
    <property type="entry name" value="OXIDOREDUCTASES"/>
    <property type="match status" value="1"/>
</dbReference>